<reference evidence="5" key="2">
    <citation type="submission" date="2023-05" db="EMBL/GenBank/DDBJ databases">
        <authorList>
            <person name="Fouks B."/>
        </authorList>
    </citation>
    <scope>NUCLEOTIDE SEQUENCE</scope>
    <source>
        <strain evidence="5">Stay&amp;Tobe</strain>
        <tissue evidence="5">Testes</tissue>
    </source>
</reference>
<reference evidence="5" key="1">
    <citation type="journal article" date="2023" name="IScience">
        <title>Live-bearing cockroach genome reveals convergent evolutionary mechanisms linked to viviparity in insects and beyond.</title>
        <authorList>
            <person name="Fouks B."/>
            <person name="Harrison M.C."/>
            <person name="Mikhailova A.A."/>
            <person name="Marchal E."/>
            <person name="English S."/>
            <person name="Carruthers M."/>
            <person name="Jennings E.C."/>
            <person name="Chiamaka E.L."/>
            <person name="Frigard R.A."/>
            <person name="Pippel M."/>
            <person name="Attardo G.M."/>
            <person name="Benoit J.B."/>
            <person name="Bornberg-Bauer E."/>
            <person name="Tobe S.S."/>
        </authorList>
    </citation>
    <scope>NUCLEOTIDE SEQUENCE</scope>
    <source>
        <strain evidence="5">Stay&amp;Tobe</strain>
    </source>
</reference>
<dbReference type="GO" id="GO:0036064">
    <property type="term" value="C:ciliary basal body"/>
    <property type="evidence" value="ECO:0007669"/>
    <property type="project" value="TreeGrafter"/>
</dbReference>
<evidence type="ECO:0000256" key="2">
    <source>
        <dbReference type="ARBA" id="ARBA00022803"/>
    </source>
</evidence>
<evidence type="ECO:0000256" key="3">
    <source>
        <dbReference type="ARBA" id="ARBA00023778"/>
    </source>
</evidence>
<evidence type="ECO:0008006" key="7">
    <source>
        <dbReference type="Google" id="ProtNLM"/>
    </source>
</evidence>
<comment type="similarity">
    <text evidence="3">Belongs to the BBS4 family.</text>
</comment>
<dbReference type="PANTHER" id="PTHR44186:SF1">
    <property type="entry name" value="BARDET-BIEDL SYNDROME 4 PROTEIN"/>
    <property type="match status" value="1"/>
</dbReference>
<proteinExistence type="inferred from homology"/>
<keyword evidence="6" id="KW-1185">Reference proteome</keyword>
<dbReference type="PROSITE" id="PS50005">
    <property type="entry name" value="TPR"/>
    <property type="match status" value="2"/>
</dbReference>
<organism evidence="5 6">
    <name type="scientific">Diploptera punctata</name>
    <name type="common">Pacific beetle cockroach</name>
    <dbReference type="NCBI Taxonomy" id="6984"/>
    <lineage>
        <taxon>Eukaryota</taxon>
        <taxon>Metazoa</taxon>
        <taxon>Ecdysozoa</taxon>
        <taxon>Arthropoda</taxon>
        <taxon>Hexapoda</taxon>
        <taxon>Insecta</taxon>
        <taxon>Pterygota</taxon>
        <taxon>Neoptera</taxon>
        <taxon>Polyneoptera</taxon>
        <taxon>Dictyoptera</taxon>
        <taxon>Blattodea</taxon>
        <taxon>Blaberoidea</taxon>
        <taxon>Blaberidae</taxon>
        <taxon>Diplopterinae</taxon>
        <taxon>Diploptera</taxon>
    </lineage>
</organism>
<feature type="repeat" description="TPR" evidence="4">
    <location>
        <begin position="59"/>
        <end position="92"/>
    </location>
</feature>
<name>A0AAD7ZEA4_DIPPU</name>
<dbReference type="Proteomes" id="UP001233999">
    <property type="component" value="Unassembled WGS sequence"/>
</dbReference>
<dbReference type="Pfam" id="PF13181">
    <property type="entry name" value="TPR_8"/>
    <property type="match status" value="2"/>
</dbReference>
<gene>
    <name evidence="5" type="ORF">L9F63_024785</name>
</gene>
<dbReference type="SMART" id="SM00028">
    <property type="entry name" value="TPR"/>
    <property type="match status" value="2"/>
</dbReference>
<keyword evidence="1" id="KW-0677">Repeat</keyword>
<accession>A0AAD7ZEA4</accession>
<feature type="repeat" description="TPR" evidence="4">
    <location>
        <begin position="25"/>
        <end position="58"/>
    </location>
</feature>
<evidence type="ECO:0000256" key="1">
    <source>
        <dbReference type="ARBA" id="ARBA00022737"/>
    </source>
</evidence>
<dbReference type="AlphaFoldDB" id="A0AAD7ZEA4"/>
<dbReference type="GO" id="GO:0061512">
    <property type="term" value="P:protein localization to cilium"/>
    <property type="evidence" value="ECO:0007669"/>
    <property type="project" value="TreeGrafter"/>
</dbReference>
<dbReference type="InterPro" id="IPR019734">
    <property type="entry name" value="TPR_rpt"/>
</dbReference>
<dbReference type="PANTHER" id="PTHR44186">
    <property type="match status" value="1"/>
</dbReference>
<dbReference type="GO" id="GO:0060271">
    <property type="term" value="P:cilium assembly"/>
    <property type="evidence" value="ECO:0007669"/>
    <property type="project" value="TreeGrafter"/>
</dbReference>
<evidence type="ECO:0000313" key="6">
    <source>
        <dbReference type="Proteomes" id="UP001233999"/>
    </source>
</evidence>
<sequence>MQNHQDFDVALSKYKIAAQFLPESTSLWNNIGMCFFEKKKYIAAISCLKRANYLSPFDWKTLYNLGLVHLSTKQFASAFHFLSAAVNLQPTSARTYMLLA</sequence>
<evidence type="ECO:0000256" key="4">
    <source>
        <dbReference type="PROSITE-ProRule" id="PRU00339"/>
    </source>
</evidence>
<feature type="non-terminal residue" evidence="5">
    <location>
        <position position="100"/>
    </location>
</feature>
<protein>
    <recommendedName>
        <fullName evidence="7">Bardet-Biedl syndrome 4</fullName>
    </recommendedName>
</protein>
<dbReference type="InterPro" id="IPR011990">
    <property type="entry name" value="TPR-like_helical_dom_sf"/>
</dbReference>
<keyword evidence="2 4" id="KW-0802">TPR repeat</keyword>
<dbReference type="EMBL" id="JASPKZ010008685">
    <property type="protein sequence ID" value="KAJ9579109.1"/>
    <property type="molecule type" value="Genomic_DNA"/>
</dbReference>
<dbReference type="SUPFAM" id="SSF48452">
    <property type="entry name" value="TPR-like"/>
    <property type="match status" value="1"/>
</dbReference>
<comment type="caution">
    <text evidence="5">The sequence shown here is derived from an EMBL/GenBank/DDBJ whole genome shotgun (WGS) entry which is preliminary data.</text>
</comment>
<dbReference type="Gene3D" id="1.25.40.10">
    <property type="entry name" value="Tetratricopeptide repeat domain"/>
    <property type="match status" value="1"/>
</dbReference>
<evidence type="ECO:0000313" key="5">
    <source>
        <dbReference type="EMBL" id="KAJ9579109.1"/>
    </source>
</evidence>